<dbReference type="InterPro" id="IPR001509">
    <property type="entry name" value="Epimerase_deHydtase"/>
</dbReference>
<feature type="domain" description="NAD-dependent epimerase/dehydratase" evidence="2">
    <location>
        <begin position="3"/>
        <end position="236"/>
    </location>
</feature>
<organism evidence="3 4">
    <name type="scientific">Bacillus thuringiensis subsp. medellin</name>
    <dbReference type="NCBI Taxonomy" id="79672"/>
    <lineage>
        <taxon>Bacteria</taxon>
        <taxon>Bacillati</taxon>
        <taxon>Bacillota</taxon>
        <taxon>Bacilli</taxon>
        <taxon>Bacillales</taxon>
        <taxon>Bacillaceae</taxon>
        <taxon>Bacillus</taxon>
        <taxon>Bacillus cereus group</taxon>
    </lineage>
</organism>
<protein>
    <submittedName>
        <fullName evidence="3">Capsular biosynthesis protein CpsI</fullName>
    </submittedName>
</protein>
<reference evidence="3 4" key="1">
    <citation type="submission" date="2016-10" db="EMBL/GenBank/DDBJ databases">
        <title>Comparative genomics of Bacillus thuringiensis reveals a path to pathogens against multiple invertebrate hosts.</title>
        <authorList>
            <person name="Zheng J."/>
            <person name="Gao Q."/>
            <person name="Liu H."/>
            <person name="Peng D."/>
            <person name="Ruan L."/>
            <person name="Sun M."/>
        </authorList>
    </citation>
    <scope>NUCLEOTIDE SEQUENCE [LARGE SCALE GENOMIC DNA]</scope>
    <source>
        <strain evidence="3">T30001</strain>
    </source>
</reference>
<accession>A0A9X6NGX5</accession>
<dbReference type="RefSeq" id="WP_088065695.1">
    <property type="nucleotide sequence ID" value="NZ_MOOV01000043.1"/>
</dbReference>
<evidence type="ECO:0000313" key="3">
    <source>
        <dbReference type="EMBL" id="OUC03363.1"/>
    </source>
</evidence>
<keyword evidence="1" id="KW-0520">NAD</keyword>
<evidence type="ECO:0000313" key="4">
    <source>
        <dbReference type="Proteomes" id="UP000195160"/>
    </source>
</evidence>
<sequence length="335" mass="38656">MKILVTGAVGFIGFHLTKRLLDQDINVIGVDNINDYYDVFLKKNRLKILEKNSNFEFYKTDILNKEKLNQIFKDRKVHIVINLAAQAGVRYSIENPDAYINSNLVGFINVLEACRQYNIEHLIYASSSSVYGANTNIPFSTKHSVNHPVSLYAATKKSNELMAHTYSHLFNIPTTGLRFFTVYGPWGRPDMAYYSFTRNIIENNIIKVFNNGDMRRDFTYIDDIIEAIIRLLNNPPKYNRRWDKANPDPSSSYAPYKIYNIGNNAPIKLMDFINILEKLIGKKAKLEFLPMQEGDVKETYADISDLQADVGFYPSTTIEEGLTHFVNWYNSYYVK</sequence>
<dbReference type="Pfam" id="PF01370">
    <property type="entry name" value="Epimerase"/>
    <property type="match status" value="1"/>
</dbReference>
<comment type="caution">
    <text evidence="3">The sequence shown here is derived from an EMBL/GenBank/DDBJ whole genome shotgun (WGS) entry which is preliminary data.</text>
</comment>
<dbReference type="CDD" id="cd05253">
    <property type="entry name" value="UDP_GE_SDE_e"/>
    <property type="match status" value="1"/>
</dbReference>
<dbReference type="InterPro" id="IPR036291">
    <property type="entry name" value="NAD(P)-bd_dom_sf"/>
</dbReference>
<dbReference type="EMBL" id="MOOV01000043">
    <property type="protein sequence ID" value="OUC03363.1"/>
    <property type="molecule type" value="Genomic_DNA"/>
</dbReference>
<evidence type="ECO:0000259" key="2">
    <source>
        <dbReference type="Pfam" id="PF01370"/>
    </source>
</evidence>
<dbReference type="SUPFAM" id="SSF51735">
    <property type="entry name" value="NAD(P)-binding Rossmann-fold domains"/>
    <property type="match status" value="1"/>
</dbReference>
<dbReference type="Proteomes" id="UP000195160">
    <property type="component" value="Unassembled WGS sequence"/>
</dbReference>
<evidence type="ECO:0000256" key="1">
    <source>
        <dbReference type="ARBA" id="ARBA00023027"/>
    </source>
</evidence>
<dbReference type="PANTHER" id="PTHR43574">
    <property type="entry name" value="EPIMERASE-RELATED"/>
    <property type="match status" value="1"/>
</dbReference>
<proteinExistence type="predicted"/>
<name>A0A9X6NGX5_BACTV</name>
<dbReference type="AlphaFoldDB" id="A0A9X6NGX5"/>
<dbReference type="PRINTS" id="PR01713">
    <property type="entry name" value="NUCEPIMERASE"/>
</dbReference>
<gene>
    <name evidence="3" type="ORF">BK784_03945</name>
</gene>
<dbReference type="Gene3D" id="3.40.50.720">
    <property type="entry name" value="NAD(P)-binding Rossmann-like Domain"/>
    <property type="match status" value="1"/>
</dbReference>